<proteinExistence type="inferred from homology"/>
<accession>A0A6P0UPP2</accession>
<protein>
    <submittedName>
        <fullName evidence="7">Pyridoxal-phosphate dependent enzyme</fullName>
    </submittedName>
</protein>
<dbReference type="Gene3D" id="3.40.50.1100">
    <property type="match status" value="2"/>
</dbReference>
<dbReference type="Pfam" id="PF00291">
    <property type="entry name" value="PALP"/>
    <property type="match status" value="1"/>
</dbReference>
<dbReference type="InterPro" id="IPR036052">
    <property type="entry name" value="TrpB-like_PALP_sf"/>
</dbReference>
<evidence type="ECO:0000256" key="2">
    <source>
        <dbReference type="ARBA" id="ARBA00008639"/>
    </source>
</evidence>
<evidence type="ECO:0000256" key="5">
    <source>
        <dbReference type="PIRSR" id="PIRSR006278-2"/>
    </source>
</evidence>
<evidence type="ECO:0000313" key="7">
    <source>
        <dbReference type="EMBL" id="NER14927.1"/>
    </source>
</evidence>
<dbReference type="InterPro" id="IPR027278">
    <property type="entry name" value="ACCD_DCysDesulf"/>
</dbReference>
<evidence type="ECO:0000256" key="4">
    <source>
        <dbReference type="PIRSR" id="PIRSR006278-1"/>
    </source>
</evidence>
<sequence length="307" mass="34147">MFDFLTEEIPNQEIELPALAQRNIRLSVKREDRIHPYISGNKYRKLKYNLLEARKLGKDHLLSFGGAYSNHIAAVAAAGKEEGFRTTGVIRGEELEGKIEENPTLSYAASCGMKFKFISRTAYRDKTSDKFLQALRAETDDFFLIPEGGTNELAVKGCEEILTEKDAQFNYICSSIGTGGTIAGLINCSKLSQQVLGFPALKGSFLQEDIRKFASKDNWKLIDSYHFGGYAKVNTDLVQFMNDFKTATGILLDPVYTGKMMYGILDLVKEGYFKEGSRILAIHTGGIQGIPGMNSQLVKRGLPIIEI</sequence>
<feature type="active site" description="Nucleophile" evidence="4">
    <location>
        <position position="69"/>
    </location>
</feature>
<name>A0A6P0UPP2_9FLAO</name>
<comment type="caution">
    <text evidence="7">The sequence shown here is derived from an EMBL/GenBank/DDBJ whole genome shotgun (WGS) entry which is preliminary data.</text>
</comment>
<evidence type="ECO:0000256" key="3">
    <source>
        <dbReference type="ARBA" id="ARBA00022898"/>
    </source>
</evidence>
<dbReference type="RefSeq" id="WP_163608203.1">
    <property type="nucleotide sequence ID" value="NZ_JAABOO010000003.1"/>
</dbReference>
<dbReference type="AlphaFoldDB" id="A0A6P0UPP2"/>
<dbReference type="Proteomes" id="UP000468581">
    <property type="component" value="Unassembled WGS sequence"/>
</dbReference>
<organism evidence="7 8">
    <name type="scientific">Leptobacterium flavescens</name>
    <dbReference type="NCBI Taxonomy" id="472055"/>
    <lineage>
        <taxon>Bacteria</taxon>
        <taxon>Pseudomonadati</taxon>
        <taxon>Bacteroidota</taxon>
        <taxon>Flavobacteriia</taxon>
        <taxon>Flavobacteriales</taxon>
        <taxon>Flavobacteriaceae</taxon>
        <taxon>Leptobacterium</taxon>
    </lineage>
</organism>
<feature type="modified residue" description="N6-(pyridoxal phosphate)lysine" evidence="5">
    <location>
        <position position="42"/>
    </location>
</feature>
<comment type="similarity">
    <text evidence="2">Belongs to the ACC deaminase/D-cysteine desulfhydrase family.</text>
</comment>
<comment type="cofactor">
    <cofactor evidence="1">
        <name>pyridoxal 5'-phosphate</name>
        <dbReference type="ChEBI" id="CHEBI:597326"/>
    </cofactor>
</comment>
<keyword evidence="3 5" id="KW-0663">Pyridoxal phosphate</keyword>
<evidence type="ECO:0000313" key="8">
    <source>
        <dbReference type="Proteomes" id="UP000468581"/>
    </source>
</evidence>
<dbReference type="PANTHER" id="PTHR43780">
    <property type="entry name" value="1-AMINOCYCLOPROPANE-1-CARBOXYLATE DEAMINASE-RELATED"/>
    <property type="match status" value="1"/>
</dbReference>
<dbReference type="InterPro" id="IPR001926">
    <property type="entry name" value="TrpB-like_PALP"/>
</dbReference>
<evidence type="ECO:0000256" key="1">
    <source>
        <dbReference type="ARBA" id="ARBA00001933"/>
    </source>
</evidence>
<dbReference type="GO" id="GO:0019148">
    <property type="term" value="F:D-cysteine desulfhydrase activity"/>
    <property type="evidence" value="ECO:0007669"/>
    <property type="project" value="TreeGrafter"/>
</dbReference>
<dbReference type="EMBL" id="JAABOO010000003">
    <property type="protein sequence ID" value="NER14927.1"/>
    <property type="molecule type" value="Genomic_DNA"/>
</dbReference>
<feature type="domain" description="Tryptophan synthase beta chain-like PALP" evidence="6">
    <location>
        <begin position="14"/>
        <end position="285"/>
    </location>
</feature>
<dbReference type="SUPFAM" id="SSF53686">
    <property type="entry name" value="Tryptophan synthase beta subunit-like PLP-dependent enzymes"/>
    <property type="match status" value="1"/>
</dbReference>
<dbReference type="PANTHER" id="PTHR43780:SF2">
    <property type="entry name" value="1-AMINOCYCLOPROPANE-1-CARBOXYLATE DEAMINASE-RELATED"/>
    <property type="match status" value="1"/>
</dbReference>
<dbReference type="PIRSF" id="PIRSF006278">
    <property type="entry name" value="ACCD_DCysDesulf"/>
    <property type="match status" value="1"/>
</dbReference>
<evidence type="ECO:0000259" key="6">
    <source>
        <dbReference type="Pfam" id="PF00291"/>
    </source>
</evidence>
<reference evidence="7 8" key="1">
    <citation type="submission" date="2020-01" db="EMBL/GenBank/DDBJ databases">
        <title>Leptobacterium flavescens.</title>
        <authorList>
            <person name="Wang G."/>
        </authorList>
    </citation>
    <scope>NUCLEOTIDE SEQUENCE [LARGE SCALE GENOMIC DNA]</scope>
    <source>
        <strain evidence="7 8">KCTC 22160</strain>
    </source>
</reference>
<keyword evidence="8" id="KW-1185">Reference proteome</keyword>
<gene>
    <name evidence="7" type="ORF">GWK08_15835</name>
</gene>